<reference evidence="1 2" key="1">
    <citation type="submission" date="2015-02" db="EMBL/GenBank/DDBJ databases">
        <title>Genome Sequencing of Rickettsiales.</title>
        <authorList>
            <person name="Daugherty S.C."/>
            <person name="Su Q."/>
            <person name="Abolude K."/>
            <person name="Beier-Sexton M."/>
            <person name="Carlyon J.A."/>
            <person name="Carter R."/>
            <person name="Day N.P."/>
            <person name="Dumler S.J."/>
            <person name="Dyachenko V."/>
            <person name="Godinez A."/>
            <person name="Kurtti T.J."/>
            <person name="Lichay M."/>
            <person name="Mullins K.E."/>
            <person name="Ott S."/>
            <person name="Pappas-Brown V."/>
            <person name="Paris D.H."/>
            <person name="Patel P."/>
            <person name="Richards A.L."/>
            <person name="Sadzewicz L."/>
            <person name="Sears K."/>
            <person name="Seidman D."/>
            <person name="Sengamalay N."/>
            <person name="Stenos J."/>
            <person name="Tallon L.J."/>
            <person name="Vincent G."/>
            <person name="Fraser C.M."/>
            <person name="Munderloh U."/>
            <person name="Dunning-Hotopp J.C."/>
        </authorList>
    </citation>
    <scope>NUCLEOTIDE SEQUENCE [LARGE SCALE GENOMIC DNA]</scope>
    <source>
        <strain evidence="1 2">RML An4</strain>
    </source>
</reference>
<keyword evidence="2" id="KW-1185">Reference proteome</keyword>
<dbReference type="Proteomes" id="UP000033661">
    <property type="component" value="Unassembled WGS sequence"/>
</dbReference>
<dbReference type="AlphaFoldDB" id="A0A0F3QDD1"/>
<dbReference type="PATRIC" id="fig|1359193.3.peg.1535"/>
<sequence length="47" mass="5635">MSYCHYCVRLALRGSVSRHCERLQGAWQSRKNNKNAMHFTRLLRQNL</sequence>
<accession>A0A0F3QDD1</accession>
<proteinExistence type="predicted"/>
<organism evidence="1 2">
    <name type="scientific">Rickettsia bellii str. RML An4</name>
    <dbReference type="NCBI Taxonomy" id="1359193"/>
    <lineage>
        <taxon>Bacteria</taxon>
        <taxon>Pseudomonadati</taxon>
        <taxon>Pseudomonadota</taxon>
        <taxon>Alphaproteobacteria</taxon>
        <taxon>Rickettsiales</taxon>
        <taxon>Rickettsiaceae</taxon>
        <taxon>Rickettsieae</taxon>
        <taxon>Rickettsia</taxon>
        <taxon>belli group</taxon>
    </lineage>
</organism>
<comment type="caution">
    <text evidence="1">The sequence shown here is derived from an EMBL/GenBank/DDBJ whole genome shotgun (WGS) entry which is preliminary data.</text>
</comment>
<evidence type="ECO:0000313" key="2">
    <source>
        <dbReference type="Proteomes" id="UP000033661"/>
    </source>
</evidence>
<name>A0A0F3QDD1_RICBE</name>
<protein>
    <submittedName>
        <fullName evidence="1">Uncharacterized protein</fullName>
    </submittedName>
</protein>
<gene>
    <name evidence="1" type="ORF">RBEAN4_1583</name>
</gene>
<dbReference type="EMBL" id="LAOI01000001">
    <property type="protein sequence ID" value="KJV90575.1"/>
    <property type="molecule type" value="Genomic_DNA"/>
</dbReference>
<evidence type="ECO:0000313" key="1">
    <source>
        <dbReference type="EMBL" id="KJV90575.1"/>
    </source>
</evidence>